<keyword evidence="1" id="KW-0812">Transmembrane</keyword>
<keyword evidence="1" id="KW-0472">Membrane</keyword>
<keyword evidence="3" id="KW-1185">Reference proteome</keyword>
<name>A0A1I4Q5B0_ECTMO</name>
<protein>
    <submittedName>
        <fullName evidence="2">Uncharacterized protein</fullName>
    </submittedName>
</protein>
<feature type="transmembrane region" description="Helical" evidence="1">
    <location>
        <begin position="35"/>
        <end position="55"/>
    </location>
</feature>
<gene>
    <name evidence="2" type="ORF">SAMN05421721_103133</name>
</gene>
<evidence type="ECO:0000313" key="2">
    <source>
        <dbReference type="EMBL" id="SFM34855.1"/>
    </source>
</evidence>
<organism evidence="2 3">
    <name type="scientific">Ectothiorhodospira mobilis</name>
    <dbReference type="NCBI Taxonomy" id="195064"/>
    <lineage>
        <taxon>Bacteria</taxon>
        <taxon>Pseudomonadati</taxon>
        <taxon>Pseudomonadota</taxon>
        <taxon>Gammaproteobacteria</taxon>
        <taxon>Chromatiales</taxon>
        <taxon>Ectothiorhodospiraceae</taxon>
        <taxon>Ectothiorhodospira</taxon>
    </lineage>
</organism>
<evidence type="ECO:0000313" key="3">
    <source>
        <dbReference type="Proteomes" id="UP000199556"/>
    </source>
</evidence>
<sequence length="70" mass="7388">MNVRTAIGMGIFLAGAVWLFATVPGLPQEAKGMELVWPFLPAVAVMILGLGIYAWGGDRTRAQTEPGQGS</sequence>
<dbReference type="AlphaFoldDB" id="A0A1I4Q5B0"/>
<dbReference type="Proteomes" id="UP000199556">
    <property type="component" value="Unassembled WGS sequence"/>
</dbReference>
<evidence type="ECO:0000256" key="1">
    <source>
        <dbReference type="SAM" id="Phobius"/>
    </source>
</evidence>
<keyword evidence="1" id="KW-1133">Transmembrane helix</keyword>
<proteinExistence type="predicted"/>
<accession>A0A1I4Q5B0</accession>
<dbReference type="EMBL" id="FOUO01000003">
    <property type="protein sequence ID" value="SFM34855.1"/>
    <property type="molecule type" value="Genomic_DNA"/>
</dbReference>
<reference evidence="2 3" key="1">
    <citation type="submission" date="2016-10" db="EMBL/GenBank/DDBJ databases">
        <authorList>
            <person name="de Groot N.N."/>
        </authorList>
    </citation>
    <scope>NUCLEOTIDE SEQUENCE [LARGE SCALE GENOMIC DNA]</scope>
    <source>
        <strain evidence="2 3">DSM 4180</strain>
    </source>
</reference>